<dbReference type="AlphaFoldDB" id="A0A1E7KHA9"/>
<evidence type="ECO:0000256" key="2">
    <source>
        <dbReference type="SAM" id="SignalP"/>
    </source>
</evidence>
<organism evidence="3 4">
    <name type="scientific">Streptomyces oceani</name>
    <dbReference type="NCBI Taxonomy" id="1075402"/>
    <lineage>
        <taxon>Bacteria</taxon>
        <taxon>Bacillati</taxon>
        <taxon>Actinomycetota</taxon>
        <taxon>Actinomycetes</taxon>
        <taxon>Kitasatosporales</taxon>
        <taxon>Streptomycetaceae</taxon>
        <taxon>Streptomyces</taxon>
    </lineage>
</organism>
<dbReference type="Proteomes" id="UP000176101">
    <property type="component" value="Unassembled WGS sequence"/>
</dbReference>
<sequence>MRLHRGMYRSRSPRRASLAAALSMTTVLLAPLATGCGLAEGTRAADSSNAADSVSDSGSAALVRDAVHKLLEQKSATLVAEFGGSAERVEEFLRESRLGLPGGGEATGKDAELLARAQLTLSVGGQGQPLNELPDFSDTHLAGALNLGDRDLVAYKSIDGNTYLRLLVDELAEEKTLPSEWRRLLRDLSATASQLPDSLSAVKRLLTGDWVSADPGSYEQFAWVVRKLTGSTTAGDQSRTAASALDSDAQRRLLDGLLKLLTEDGDFERIGGAGGSSGGDADGDSGDRSRDRSAERGHTAGRAGEETQRVRMTVSARDAARRLAPALEPLGMRVEPAEVPDRTVPAEVTVRRGVLVGLTVDARDLTGSGAGGSGAAERLPLRFGFGSGDALSVEVPEEALRLEPQDVLAALLYRKVPGLTGG</sequence>
<keyword evidence="4" id="KW-1185">Reference proteome</keyword>
<reference evidence="3 4" key="1">
    <citation type="journal article" date="2016" name="Front. Microbiol.">
        <title>Comparative Genomics Analysis of Streptomyces Species Reveals Their Adaptation to the Marine Environment and Their Diversity at the Genomic Level.</title>
        <authorList>
            <person name="Tian X."/>
            <person name="Zhang Z."/>
            <person name="Yang T."/>
            <person name="Chen M."/>
            <person name="Li J."/>
            <person name="Chen F."/>
            <person name="Yang J."/>
            <person name="Li W."/>
            <person name="Zhang B."/>
            <person name="Zhang Z."/>
            <person name="Wu J."/>
            <person name="Zhang C."/>
            <person name="Long L."/>
            <person name="Xiao J."/>
        </authorList>
    </citation>
    <scope>NUCLEOTIDE SEQUENCE [LARGE SCALE GENOMIC DNA]</scope>
    <source>
        <strain evidence="3 4">SCSIO 02100</strain>
    </source>
</reference>
<feature type="chain" id="PRO_5038510169" evidence="2">
    <location>
        <begin position="30"/>
        <end position="422"/>
    </location>
</feature>
<accession>A0A1E7KHA9</accession>
<keyword evidence="2" id="KW-0732">Signal</keyword>
<dbReference type="STRING" id="1075402.AN216_12455"/>
<feature type="compositionally biased region" description="Gly residues" evidence="1">
    <location>
        <begin position="271"/>
        <end position="280"/>
    </location>
</feature>
<dbReference type="EMBL" id="LJGU01000121">
    <property type="protein sequence ID" value="OEV03342.1"/>
    <property type="molecule type" value="Genomic_DNA"/>
</dbReference>
<proteinExistence type="predicted"/>
<evidence type="ECO:0000256" key="1">
    <source>
        <dbReference type="SAM" id="MobiDB-lite"/>
    </source>
</evidence>
<evidence type="ECO:0000313" key="3">
    <source>
        <dbReference type="EMBL" id="OEV03342.1"/>
    </source>
</evidence>
<feature type="signal peptide" evidence="2">
    <location>
        <begin position="1"/>
        <end position="29"/>
    </location>
</feature>
<feature type="region of interest" description="Disordered" evidence="1">
    <location>
        <begin position="269"/>
        <end position="316"/>
    </location>
</feature>
<feature type="compositionally biased region" description="Basic and acidic residues" evidence="1">
    <location>
        <begin position="285"/>
        <end position="309"/>
    </location>
</feature>
<name>A0A1E7KHA9_9ACTN</name>
<protein>
    <submittedName>
        <fullName evidence="3">Uncharacterized protein</fullName>
    </submittedName>
</protein>
<gene>
    <name evidence="3" type="ORF">AN216_12455</name>
</gene>
<comment type="caution">
    <text evidence="3">The sequence shown here is derived from an EMBL/GenBank/DDBJ whole genome shotgun (WGS) entry which is preliminary data.</text>
</comment>
<evidence type="ECO:0000313" key="4">
    <source>
        <dbReference type="Proteomes" id="UP000176101"/>
    </source>
</evidence>